<dbReference type="AlphaFoldDB" id="A0AAV4EAG9"/>
<evidence type="ECO:0000313" key="1">
    <source>
        <dbReference type="EMBL" id="GFR57669.1"/>
    </source>
</evidence>
<evidence type="ECO:0000313" key="2">
    <source>
        <dbReference type="Proteomes" id="UP000762676"/>
    </source>
</evidence>
<comment type="caution">
    <text evidence="1">The sequence shown here is derived from an EMBL/GenBank/DDBJ whole genome shotgun (WGS) entry which is preliminary data.</text>
</comment>
<name>A0AAV4EAG9_9GAST</name>
<protein>
    <submittedName>
        <fullName evidence="1">Uncharacterized protein</fullName>
    </submittedName>
</protein>
<gene>
    <name evidence="1" type="ORF">ElyMa_001750800</name>
</gene>
<dbReference type="Proteomes" id="UP000762676">
    <property type="component" value="Unassembled WGS sequence"/>
</dbReference>
<accession>A0AAV4EAG9</accession>
<dbReference type="EMBL" id="BMAT01003563">
    <property type="protein sequence ID" value="GFR57669.1"/>
    <property type="molecule type" value="Genomic_DNA"/>
</dbReference>
<proteinExistence type="predicted"/>
<organism evidence="1 2">
    <name type="scientific">Elysia marginata</name>
    <dbReference type="NCBI Taxonomy" id="1093978"/>
    <lineage>
        <taxon>Eukaryota</taxon>
        <taxon>Metazoa</taxon>
        <taxon>Spiralia</taxon>
        <taxon>Lophotrochozoa</taxon>
        <taxon>Mollusca</taxon>
        <taxon>Gastropoda</taxon>
        <taxon>Heterobranchia</taxon>
        <taxon>Euthyneura</taxon>
        <taxon>Panpulmonata</taxon>
        <taxon>Sacoglossa</taxon>
        <taxon>Placobranchoidea</taxon>
        <taxon>Plakobranchidae</taxon>
        <taxon>Elysia</taxon>
    </lineage>
</organism>
<sequence length="89" mass="9428">MTCAQGAEGLLCVIHRTNQGFDSLSFSSSVMSESYCPCLGCFIEQFFLSRLVSKMMTVPSLGGSIGQEEAAADDELTCGLGITQGSTFK</sequence>
<reference evidence="1 2" key="1">
    <citation type="journal article" date="2021" name="Elife">
        <title>Chloroplast acquisition without the gene transfer in kleptoplastic sea slugs, Plakobranchus ocellatus.</title>
        <authorList>
            <person name="Maeda T."/>
            <person name="Takahashi S."/>
            <person name="Yoshida T."/>
            <person name="Shimamura S."/>
            <person name="Takaki Y."/>
            <person name="Nagai Y."/>
            <person name="Toyoda A."/>
            <person name="Suzuki Y."/>
            <person name="Arimoto A."/>
            <person name="Ishii H."/>
            <person name="Satoh N."/>
            <person name="Nishiyama T."/>
            <person name="Hasebe M."/>
            <person name="Maruyama T."/>
            <person name="Minagawa J."/>
            <person name="Obokata J."/>
            <person name="Shigenobu S."/>
        </authorList>
    </citation>
    <scope>NUCLEOTIDE SEQUENCE [LARGE SCALE GENOMIC DNA]</scope>
</reference>
<keyword evidence="2" id="KW-1185">Reference proteome</keyword>